<dbReference type="SUPFAM" id="SSF48371">
    <property type="entry name" value="ARM repeat"/>
    <property type="match status" value="1"/>
</dbReference>
<feature type="region of interest" description="Disordered" evidence="11">
    <location>
        <begin position="1025"/>
        <end position="1048"/>
    </location>
</feature>
<evidence type="ECO:0000259" key="12">
    <source>
        <dbReference type="PROSITE" id="PS51231"/>
    </source>
</evidence>
<feature type="compositionally biased region" description="Pro residues" evidence="11">
    <location>
        <begin position="548"/>
        <end position="614"/>
    </location>
</feature>
<dbReference type="InterPro" id="IPR011989">
    <property type="entry name" value="ARM-like"/>
</dbReference>
<sequence>MEQPGASASGAGGGSEEPGGGRSNKRNAGNRAANEEETKNKPKLNIQIKTLADDVRDRITSFRKSTVKKEKPLIQHPIDSPVVMSEFPAAQPLYDERSLNLSEKEVLDLFEKMMEDMNLNEERKAPLRNKDFTTKREMVGQYISATAKSGGLKNSKHECTLSSQEYVHELRSGISDEKLLNCLESLRVSLTSNPVSWVNNFGHEGLGLLLDVLEKLLDKKQQEHIDKKNQYKVIQCLKAFMNNKFGLQRILGDERSLLLLARAIDPKQPNMMTEIVKILSAICIVGEENILDKLLGAITTASERNNKERFSPIVEGLENHEALQLQVACMQFINALVTSPYELDFRIHLRNEFLRSGLKTMLPDLKEKENDELDIQLKVFDENKEDDLTELSHRLNDIRAEMDDMNEVYHLLYNMLKDTTAENYLLSILQHFLLIRNDYYIRPQYYKIIEECVSQIVLHCSGMDPDFKYRQRLDVDFTHLIDSCVNKAKVEESDQKAMEFSKKFDEEFTARQQAQAELQKRDEKIKELETEIQQLRTQGTSLSSSSGIPPPPPPLPGTGPSPPPPPPPPPPPLPGQGPPPPPPPPPLPGMGGIPPPPPMFGGPPPPPPLGGVPVPPQVPLDLPYGMKQKKLYKPEVSMKRINWSKIEPKELSENCFWLKVKEEKFENPDLFAKLALNFATQMKVQKNIEASEEKKSVSGKKRVKELRVLDPKTAQNLSIFLGSYRMPYEDIKNIILEVNESMLSEALIQNLVKHLPEQKVLNELAQLKSEYDDLCEPEQFGVVMSSVKMLQPRLNSILFKLTFEELVNNIKPSIIAVTLACEELKKSESFNKLLEFILLIGNYMNSGSRNAQSLGFKINFLCKIRDTKSADQKTTLLHFIAEICEEKYRDILKFPEELEHVESASKVSAQILKSNLTSMEQQIIHLERDIKNFPQTENLHDKFVEKMTSFTKSARDQCDKLFTMYNNMMKLYENLGEYFIFDSKTVDIEEFFGDLSNFRTLFLEAVKENNKRKEMEEKTRRAKLAKEKAEQEKLERQKKKKQLIDINKEGDETGVMDNLLEALQSGAAFRDRRKRIPRNPDNRRVPLERSRSRHNGAISSK</sequence>
<accession>A0A9B0TXD0</accession>
<keyword evidence="6" id="KW-0007">Acetylation</keyword>
<keyword evidence="7 10" id="KW-0175">Coiled coil</keyword>
<evidence type="ECO:0000256" key="7">
    <source>
        <dbReference type="ARBA" id="ARBA00023054"/>
    </source>
</evidence>
<comment type="similarity">
    <text evidence="1">Belongs to the formin homology family. Diaphanous subfamily.</text>
</comment>
<keyword evidence="3" id="KW-0677">Repeat</keyword>
<dbReference type="Gene3D" id="6.10.30.30">
    <property type="match status" value="1"/>
</dbReference>
<evidence type="ECO:0000256" key="10">
    <source>
        <dbReference type="SAM" id="Coils"/>
    </source>
</evidence>
<dbReference type="InterPro" id="IPR042201">
    <property type="entry name" value="FH2_Formin_sf"/>
</dbReference>
<feature type="compositionally biased region" description="Basic and acidic residues" evidence="11">
    <location>
        <begin position="1078"/>
        <end position="1090"/>
    </location>
</feature>
<evidence type="ECO:0000256" key="3">
    <source>
        <dbReference type="ARBA" id="ARBA00022737"/>
    </source>
</evidence>
<dbReference type="CTD" id="1730"/>
<evidence type="ECO:0000313" key="15">
    <source>
        <dbReference type="Proteomes" id="UP000504623"/>
    </source>
</evidence>
<evidence type="ECO:0000256" key="4">
    <source>
        <dbReference type="ARBA" id="ARBA00022782"/>
    </source>
</evidence>
<dbReference type="SMART" id="SM01140">
    <property type="entry name" value="Drf_GBD"/>
    <property type="match status" value="1"/>
</dbReference>
<evidence type="ECO:0000256" key="9">
    <source>
        <dbReference type="ARBA" id="ARBA00077584"/>
    </source>
</evidence>
<dbReference type="FunFam" id="1.25.10.10:FF:000033">
    <property type="entry name" value="Diaphanous related formin 2"/>
    <property type="match status" value="1"/>
</dbReference>
<dbReference type="PROSITE" id="PS51444">
    <property type="entry name" value="FH2"/>
    <property type="match status" value="1"/>
</dbReference>
<dbReference type="Gene3D" id="1.20.58.2220">
    <property type="entry name" value="Formin, FH2 domain"/>
    <property type="match status" value="1"/>
</dbReference>
<dbReference type="AlphaFoldDB" id="A0A9B0TXD0"/>
<feature type="region of interest" description="Disordered" evidence="11">
    <location>
        <begin position="1"/>
        <end position="44"/>
    </location>
</feature>
<dbReference type="Gene3D" id="1.10.20.40">
    <property type="entry name" value="Formin, diaphanous GTPase-binding domain"/>
    <property type="match status" value="1"/>
</dbReference>
<protein>
    <recommendedName>
        <fullName evidence="8">Protein diaphanous homolog 2</fullName>
    </recommendedName>
    <alternativeName>
        <fullName evidence="9">Diaphanous-related formin-2</fullName>
    </alternativeName>
</protein>
<evidence type="ECO:0000259" key="14">
    <source>
        <dbReference type="PROSITE" id="PS51444"/>
    </source>
</evidence>
<dbReference type="Pfam" id="PF06367">
    <property type="entry name" value="Drf_FH3"/>
    <property type="match status" value="1"/>
</dbReference>
<dbReference type="Gene3D" id="1.10.238.150">
    <property type="entry name" value="Formin, FH3 diaphanous domain"/>
    <property type="match status" value="1"/>
</dbReference>
<dbReference type="GO" id="GO:0030041">
    <property type="term" value="P:actin filament polymerization"/>
    <property type="evidence" value="ECO:0007669"/>
    <property type="project" value="TreeGrafter"/>
</dbReference>
<dbReference type="PANTHER" id="PTHR45691">
    <property type="entry name" value="PROTEIN DIAPHANOUS"/>
    <property type="match status" value="1"/>
</dbReference>
<gene>
    <name evidence="16" type="primary">DIAPH2</name>
</gene>
<evidence type="ECO:0000313" key="16">
    <source>
        <dbReference type="RefSeq" id="XP_006872077.1"/>
    </source>
</evidence>
<dbReference type="PROSITE" id="PS51232">
    <property type="entry name" value="GBD_FH3"/>
    <property type="match status" value="1"/>
</dbReference>
<reference evidence="16" key="1">
    <citation type="submission" date="2025-08" db="UniProtKB">
        <authorList>
            <consortium name="RefSeq"/>
        </authorList>
    </citation>
    <scope>IDENTIFICATION</scope>
    <source>
        <tissue evidence="16">Spleen</tissue>
    </source>
</reference>
<keyword evidence="2" id="KW-0217">Developmental protein</keyword>
<evidence type="ECO:0000256" key="11">
    <source>
        <dbReference type="SAM" id="MobiDB-lite"/>
    </source>
</evidence>
<dbReference type="SMART" id="SM00498">
    <property type="entry name" value="FH2"/>
    <property type="match status" value="1"/>
</dbReference>
<dbReference type="GO" id="GO:0048477">
    <property type="term" value="P:oogenesis"/>
    <property type="evidence" value="ECO:0007669"/>
    <property type="project" value="UniProtKB-KW"/>
</dbReference>
<dbReference type="InterPro" id="IPR010473">
    <property type="entry name" value="GTPase-bd"/>
</dbReference>
<feature type="domain" description="FH2" evidence="14">
    <location>
        <begin position="628"/>
        <end position="1028"/>
    </location>
</feature>
<dbReference type="Pfam" id="PF06371">
    <property type="entry name" value="Drf_GBD"/>
    <property type="match status" value="1"/>
</dbReference>
<dbReference type="Gene3D" id="1.25.10.10">
    <property type="entry name" value="Leucine-rich Repeat Variant"/>
    <property type="match status" value="1"/>
</dbReference>
<organism evidence="15 16">
    <name type="scientific">Chrysochloris asiatica</name>
    <name type="common">Cape golden mole</name>
    <dbReference type="NCBI Taxonomy" id="185453"/>
    <lineage>
        <taxon>Eukaryota</taxon>
        <taxon>Metazoa</taxon>
        <taxon>Chordata</taxon>
        <taxon>Craniata</taxon>
        <taxon>Vertebrata</taxon>
        <taxon>Euteleostomi</taxon>
        <taxon>Mammalia</taxon>
        <taxon>Eutheria</taxon>
        <taxon>Afrotheria</taxon>
        <taxon>Chrysochloridae</taxon>
        <taxon>Chrysochlorinae</taxon>
        <taxon>Chrysochloris</taxon>
    </lineage>
</organism>
<dbReference type="Gene3D" id="1.20.58.630">
    <property type="match status" value="1"/>
</dbReference>
<dbReference type="GO" id="GO:0031267">
    <property type="term" value="F:small GTPase binding"/>
    <property type="evidence" value="ECO:0007669"/>
    <property type="project" value="InterPro"/>
</dbReference>
<evidence type="ECO:0000256" key="8">
    <source>
        <dbReference type="ARBA" id="ARBA00072127"/>
    </source>
</evidence>
<dbReference type="GO" id="GO:0003779">
    <property type="term" value="F:actin binding"/>
    <property type="evidence" value="ECO:0007669"/>
    <property type="project" value="InterPro"/>
</dbReference>
<dbReference type="SUPFAM" id="SSF101447">
    <property type="entry name" value="Formin homology 2 domain (FH2 domain)"/>
    <property type="match status" value="1"/>
</dbReference>
<dbReference type="FunFam" id="1.10.238.150:FF:000002">
    <property type="entry name" value="protein diaphanous homolog 2 isoform X2"/>
    <property type="match status" value="1"/>
</dbReference>
<feature type="coiled-coil region" evidence="10">
    <location>
        <begin position="381"/>
        <end position="408"/>
    </location>
</feature>
<dbReference type="InterPro" id="IPR044933">
    <property type="entry name" value="DIA_GBD_sf"/>
</dbReference>
<dbReference type="PROSITE" id="PS51231">
    <property type="entry name" value="DAD"/>
    <property type="match status" value="1"/>
</dbReference>
<evidence type="ECO:0000256" key="2">
    <source>
        <dbReference type="ARBA" id="ARBA00022473"/>
    </source>
</evidence>
<dbReference type="InterPro" id="IPR016024">
    <property type="entry name" value="ARM-type_fold"/>
</dbReference>
<keyword evidence="5" id="KW-0896">Oogenesis</keyword>
<feature type="domain" description="GBD/FH3" evidence="13">
    <location>
        <begin position="98"/>
        <end position="464"/>
    </location>
</feature>
<dbReference type="FunFam" id="1.10.20.40:FF:000001">
    <property type="entry name" value="Diaphanous related formin 2"/>
    <property type="match status" value="1"/>
</dbReference>
<dbReference type="SMART" id="SM01139">
    <property type="entry name" value="Drf_FH3"/>
    <property type="match status" value="1"/>
</dbReference>
<keyword evidence="15" id="KW-1185">Reference proteome</keyword>
<feature type="region of interest" description="Disordered" evidence="11">
    <location>
        <begin position="534"/>
        <end position="614"/>
    </location>
</feature>
<dbReference type="OrthoDB" id="1104827at2759"/>
<dbReference type="InterPro" id="IPR014767">
    <property type="entry name" value="DAD_dom"/>
</dbReference>
<dbReference type="Proteomes" id="UP000504623">
    <property type="component" value="Unplaced"/>
</dbReference>
<name>A0A9B0TXD0_CHRAS</name>
<feature type="compositionally biased region" description="Gly residues" evidence="11">
    <location>
        <begin position="10"/>
        <end position="22"/>
    </location>
</feature>
<evidence type="ECO:0000256" key="5">
    <source>
        <dbReference type="ARBA" id="ARBA00022943"/>
    </source>
</evidence>
<dbReference type="PANTHER" id="PTHR45691:SF3">
    <property type="entry name" value="PROTEIN DIAPHANOUS HOMOLOG 2"/>
    <property type="match status" value="1"/>
</dbReference>
<evidence type="ECO:0000259" key="13">
    <source>
        <dbReference type="PROSITE" id="PS51232"/>
    </source>
</evidence>
<dbReference type="InterPro" id="IPR014768">
    <property type="entry name" value="GBD/FH3_dom"/>
</dbReference>
<dbReference type="Pfam" id="PF02181">
    <property type="entry name" value="FH2"/>
    <property type="match status" value="1"/>
</dbReference>
<dbReference type="GO" id="GO:0005884">
    <property type="term" value="C:actin filament"/>
    <property type="evidence" value="ECO:0007669"/>
    <property type="project" value="TreeGrafter"/>
</dbReference>
<dbReference type="InterPro" id="IPR051412">
    <property type="entry name" value="Formin_Homology_Diaphanous_sf"/>
</dbReference>
<dbReference type="FunFam" id="1.20.58.630:FF:000001">
    <property type="entry name" value="Diaphanous related formin 1"/>
    <property type="match status" value="1"/>
</dbReference>
<evidence type="ECO:0000256" key="6">
    <source>
        <dbReference type="ARBA" id="ARBA00022990"/>
    </source>
</evidence>
<dbReference type="RefSeq" id="XP_006872077.1">
    <property type="nucleotide sequence ID" value="XM_006872015.1"/>
</dbReference>
<keyword evidence="4" id="KW-0221">Differentiation</keyword>
<dbReference type="GeneID" id="102836517"/>
<feature type="region of interest" description="Disordered" evidence="11">
    <location>
        <begin position="1070"/>
        <end position="1101"/>
    </location>
</feature>
<feature type="compositionally biased region" description="Basic and acidic residues" evidence="11">
    <location>
        <begin position="1025"/>
        <end position="1035"/>
    </location>
</feature>
<feature type="domain" description="DAD" evidence="12">
    <location>
        <begin position="1051"/>
        <end position="1081"/>
    </location>
</feature>
<dbReference type="FunFam" id="1.20.58.2220:FF:000003">
    <property type="entry name" value="protein diaphanous homolog 1 isoform X2"/>
    <property type="match status" value="1"/>
</dbReference>
<evidence type="ECO:0000256" key="1">
    <source>
        <dbReference type="ARBA" id="ARBA00008214"/>
    </source>
</evidence>
<dbReference type="InterPro" id="IPR010472">
    <property type="entry name" value="FH3_dom"/>
</dbReference>
<dbReference type="InterPro" id="IPR015425">
    <property type="entry name" value="FH2_Formin"/>
</dbReference>
<proteinExistence type="inferred from homology"/>